<accession>A0ABU5ZQ28</accession>
<gene>
    <name evidence="2" type="ORF">U6A24_01970</name>
</gene>
<feature type="transmembrane region" description="Helical" evidence="1">
    <location>
        <begin position="108"/>
        <end position="126"/>
    </location>
</feature>
<evidence type="ECO:0000313" key="2">
    <source>
        <dbReference type="EMBL" id="MEB3344204.1"/>
    </source>
</evidence>
<sequence>MTPEEKYELFEKFCSNELSINEKARLDKLISEDKTIEKELQLYKELHIHLDASFNLEKEQETLKANLKRIGDDHFAKIPKEKVVKEKTDKKNSGQTTKKPKVIKLPTWSYAVAASIAIIFGVYFFTQSNPTYNDFAAIPELSISERGVDEENVKNAENAFNKQNYAIAEKYLSLLVSKDPENAEYQFYYAISLLEQDKYSGASEVLEKLSQGNSVYRYKAIWFEALNQLKQKKYDQSAKLLKTLPKEAEDYNKAQELLKKLD</sequence>
<keyword evidence="3" id="KW-1185">Reference proteome</keyword>
<dbReference type="EMBL" id="JAYKLX010000001">
    <property type="protein sequence ID" value="MEB3344204.1"/>
    <property type="molecule type" value="Genomic_DNA"/>
</dbReference>
<protein>
    <recommendedName>
        <fullName evidence="4">Tetratricopeptide repeat protein</fullName>
    </recommendedName>
</protein>
<comment type="caution">
    <text evidence="2">The sequence shown here is derived from an EMBL/GenBank/DDBJ whole genome shotgun (WGS) entry which is preliminary data.</text>
</comment>
<dbReference type="Gene3D" id="1.25.40.10">
    <property type="entry name" value="Tetratricopeptide repeat domain"/>
    <property type="match status" value="1"/>
</dbReference>
<evidence type="ECO:0000313" key="3">
    <source>
        <dbReference type="Proteomes" id="UP001327027"/>
    </source>
</evidence>
<dbReference type="RefSeq" id="WP_324178255.1">
    <property type="nucleotide sequence ID" value="NZ_BAABAW010000016.1"/>
</dbReference>
<keyword evidence="1" id="KW-0812">Transmembrane</keyword>
<keyword evidence="1" id="KW-1133">Transmembrane helix</keyword>
<name>A0ABU5ZQ28_9FLAO</name>
<keyword evidence="1" id="KW-0472">Membrane</keyword>
<dbReference type="InterPro" id="IPR011990">
    <property type="entry name" value="TPR-like_helical_dom_sf"/>
</dbReference>
<reference evidence="2 3" key="1">
    <citation type="journal article" date="2013" name="Int. J. Syst. Evol. Microbiol.">
        <title>Aquimarina gracilis sp. nov., isolated from the gut microflora of a mussel, Mytilus coruscus, and emended description of Aquimarina spongiae.</title>
        <authorList>
            <person name="Park S.C."/>
            <person name="Choe H.N."/>
            <person name="Baik K.S."/>
            <person name="Seong C.N."/>
        </authorList>
    </citation>
    <scope>NUCLEOTIDE SEQUENCE [LARGE SCALE GENOMIC DNA]</scope>
    <source>
        <strain evidence="2 3">PSC32</strain>
    </source>
</reference>
<dbReference type="Proteomes" id="UP001327027">
    <property type="component" value="Unassembled WGS sequence"/>
</dbReference>
<organism evidence="2 3">
    <name type="scientific">Aquimarina gracilis</name>
    <dbReference type="NCBI Taxonomy" id="874422"/>
    <lineage>
        <taxon>Bacteria</taxon>
        <taxon>Pseudomonadati</taxon>
        <taxon>Bacteroidota</taxon>
        <taxon>Flavobacteriia</taxon>
        <taxon>Flavobacteriales</taxon>
        <taxon>Flavobacteriaceae</taxon>
        <taxon>Aquimarina</taxon>
    </lineage>
</organism>
<evidence type="ECO:0008006" key="4">
    <source>
        <dbReference type="Google" id="ProtNLM"/>
    </source>
</evidence>
<dbReference type="SUPFAM" id="SSF48452">
    <property type="entry name" value="TPR-like"/>
    <property type="match status" value="1"/>
</dbReference>
<proteinExistence type="predicted"/>
<evidence type="ECO:0000256" key="1">
    <source>
        <dbReference type="SAM" id="Phobius"/>
    </source>
</evidence>